<dbReference type="RefSeq" id="WP_128632201.1">
    <property type="nucleotide sequence ID" value="NZ_RRCN01000001.1"/>
</dbReference>
<dbReference type="AlphaFoldDB" id="A0A3P3U2M3"/>
<dbReference type="InterPro" id="IPR012545">
    <property type="entry name" value="DUF1697"/>
</dbReference>
<dbReference type="PANTHER" id="PTHR36439:SF1">
    <property type="entry name" value="DUF1697 DOMAIN-CONTAINING PROTEIN"/>
    <property type="match status" value="1"/>
</dbReference>
<dbReference type="Pfam" id="PF08002">
    <property type="entry name" value="DUF1697"/>
    <property type="match status" value="1"/>
</dbReference>
<dbReference type="Gene3D" id="3.30.70.1280">
    <property type="entry name" value="SP0830-like domains"/>
    <property type="match status" value="1"/>
</dbReference>
<evidence type="ECO:0000313" key="1">
    <source>
        <dbReference type="EMBL" id="RRJ64390.1"/>
    </source>
</evidence>
<name>A0A3P3U2M3_9BACL</name>
<reference evidence="1 2" key="1">
    <citation type="submission" date="2018-11" db="EMBL/GenBank/DDBJ databases">
        <title>Genome sequencing of Paenibacillus sp. KCOM 3021 (= ChDC PVNT-B20).</title>
        <authorList>
            <person name="Kook J.-K."/>
            <person name="Park S.-N."/>
            <person name="Lim Y.K."/>
        </authorList>
    </citation>
    <scope>NUCLEOTIDE SEQUENCE [LARGE SCALE GENOMIC DNA]</scope>
    <source>
        <strain evidence="1 2">KCOM 3021</strain>
    </source>
</reference>
<proteinExistence type="predicted"/>
<dbReference type="PIRSF" id="PIRSF008502">
    <property type="entry name" value="UCP008502"/>
    <property type="match status" value="1"/>
</dbReference>
<dbReference type="SUPFAM" id="SSF160379">
    <property type="entry name" value="SP0830-like"/>
    <property type="match status" value="1"/>
</dbReference>
<dbReference type="PANTHER" id="PTHR36439">
    <property type="entry name" value="BLL4334 PROTEIN"/>
    <property type="match status" value="1"/>
</dbReference>
<comment type="caution">
    <text evidence="1">The sequence shown here is derived from an EMBL/GenBank/DDBJ whole genome shotgun (WGS) entry which is preliminary data.</text>
</comment>
<dbReference type="Proteomes" id="UP000267017">
    <property type="component" value="Unassembled WGS sequence"/>
</dbReference>
<dbReference type="OrthoDB" id="9806494at2"/>
<protein>
    <submittedName>
        <fullName evidence="1">DUF1697 domain-containing protein</fullName>
    </submittedName>
</protein>
<evidence type="ECO:0000313" key="2">
    <source>
        <dbReference type="Proteomes" id="UP000267017"/>
    </source>
</evidence>
<gene>
    <name evidence="1" type="ORF">EHV15_16775</name>
</gene>
<dbReference type="EMBL" id="RRCN01000001">
    <property type="protein sequence ID" value="RRJ64390.1"/>
    <property type="molecule type" value="Genomic_DNA"/>
</dbReference>
<organism evidence="1 2">
    <name type="scientific">Paenibacillus oralis</name>
    <dbReference type="NCBI Taxonomy" id="2490856"/>
    <lineage>
        <taxon>Bacteria</taxon>
        <taxon>Bacillati</taxon>
        <taxon>Bacillota</taxon>
        <taxon>Bacilli</taxon>
        <taxon>Bacillales</taxon>
        <taxon>Paenibacillaceae</taxon>
        <taxon>Paenibacillus</taxon>
    </lineage>
</organism>
<accession>A0A3P3U2M3</accession>
<sequence length="189" mass="20731">MTVYIALLRGINVGGKNMIKMADLKRSLTDNGLKEVQTYIQSGNVLFVSDEEEGALRVRIEQIIRQDLGLDVPVVLRTAAELEGAAAGCPFTAEEVSAAESTSAGECLYVAFLKGEPLTEALERFATVYANDKEQFRAAGREVYLLFSDSVRNSKLAANLQKLDESVTVRNWKTVNKLVSLAEGLEKQQ</sequence>
<keyword evidence="2" id="KW-1185">Reference proteome</keyword>